<keyword evidence="2" id="KW-1185">Reference proteome</keyword>
<comment type="caution">
    <text evidence="1">The sequence shown here is derived from an EMBL/GenBank/DDBJ whole genome shotgun (WGS) entry which is preliminary data.</text>
</comment>
<protein>
    <submittedName>
        <fullName evidence="1">Uncharacterized protein</fullName>
    </submittedName>
</protein>
<reference evidence="1 2" key="1">
    <citation type="submission" date="2020-08" db="EMBL/GenBank/DDBJ databases">
        <title>Genomic Encyclopedia of Type Strains, Phase III (KMG-III): the genomes of soil and plant-associated and newly described type strains.</title>
        <authorList>
            <person name="Whitman W."/>
        </authorList>
    </citation>
    <scope>NUCLEOTIDE SEQUENCE [LARGE SCALE GENOMIC DNA]</scope>
    <source>
        <strain evidence="1 2">CECT 3287</strain>
    </source>
</reference>
<name>A0A7W5AHC1_9ACTN</name>
<evidence type="ECO:0000313" key="2">
    <source>
        <dbReference type="Proteomes" id="UP000590749"/>
    </source>
</evidence>
<proteinExistence type="predicted"/>
<dbReference type="AlphaFoldDB" id="A0A7W5AHC1"/>
<evidence type="ECO:0000313" key="1">
    <source>
        <dbReference type="EMBL" id="MBB3096316.1"/>
    </source>
</evidence>
<organism evidence="1 2">
    <name type="scientific">Actinoplanes campanulatus</name>
    <dbReference type="NCBI Taxonomy" id="113559"/>
    <lineage>
        <taxon>Bacteria</taxon>
        <taxon>Bacillati</taxon>
        <taxon>Actinomycetota</taxon>
        <taxon>Actinomycetes</taxon>
        <taxon>Micromonosporales</taxon>
        <taxon>Micromonosporaceae</taxon>
        <taxon>Actinoplanes</taxon>
    </lineage>
</organism>
<accession>A0A7W5AHC1</accession>
<dbReference type="RefSeq" id="WP_183221779.1">
    <property type="nucleotide sequence ID" value="NZ_BMPW01000007.1"/>
</dbReference>
<dbReference type="EMBL" id="JACHXF010000008">
    <property type="protein sequence ID" value="MBB3096316.1"/>
    <property type="molecule type" value="Genomic_DNA"/>
</dbReference>
<gene>
    <name evidence="1" type="ORF">FHR83_003986</name>
</gene>
<dbReference type="Proteomes" id="UP000590749">
    <property type="component" value="Unassembled WGS sequence"/>
</dbReference>
<sequence length="86" mass="9489">MADNTEMIIRFHPVGGEDVAVMTSDFPGPDEAVEAIARALDERRSLILTRARYNREADENAVLINLANVVSVRVARRDSATSGQYL</sequence>